<evidence type="ECO:0000256" key="10">
    <source>
        <dbReference type="SAM" id="SignalP"/>
    </source>
</evidence>
<evidence type="ECO:0000256" key="3">
    <source>
        <dbReference type="ARBA" id="ARBA00022670"/>
    </source>
</evidence>
<feature type="chain" id="PRO_5040966845" evidence="10">
    <location>
        <begin position="27"/>
        <end position="158"/>
    </location>
</feature>
<dbReference type="Gene3D" id="3.90.1720.10">
    <property type="entry name" value="endopeptidase domain like (from Nostoc punctiforme)"/>
    <property type="match status" value="1"/>
</dbReference>
<dbReference type="RefSeq" id="WP_271124537.1">
    <property type="nucleotide sequence ID" value="NZ_JALHAN010000069.1"/>
</dbReference>
<evidence type="ECO:0000256" key="9">
    <source>
        <dbReference type="ARBA" id="ARBA00023288"/>
    </source>
</evidence>
<keyword evidence="9" id="KW-0449">Lipoprotein</keyword>
<comment type="caution">
    <text evidence="12">The sequence shown here is derived from an EMBL/GenBank/DDBJ whole genome shotgun (WGS) entry which is preliminary data.</text>
</comment>
<organism evidence="12 13">
    <name type="scientific">Dryocola boscaweniae</name>
    <dbReference type="NCBI Taxonomy" id="2925397"/>
    <lineage>
        <taxon>Bacteria</taxon>
        <taxon>Pseudomonadati</taxon>
        <taxon>Pseudomonadota</taxon>
        <taxon>Gammaproteobacteria</taxon>
        <taxon>Enterobacterales</taxon>
        <taxon>Enterobacteriaceae</taxon>
        <taxon>Dryocola</taxon>
    </lineage>
</organism>
<accession>A0A9X2WAE1</accession>
<evidence type="ECO:0000256" key="5">
    <source>
        <dbReference type="ARBA" id="ARBA00022801"/>
    </source>
</evidence>
<keyword evidence="5" id="KW-0378">Hydrolase</keyword>
<evidence type="ECO:0000313" key="12">
    <source>
        <dbReference type="EMBL" id="MCT4703854.1"/>
    </source>
</evidence>
<evidence type="ECO:0000313" key="13">
    <source>
        <dbReference type="Proteomes" id="UP001150641"/>
    </source>
</evidence>
<keyword evidence="6" id="KW-0788">Thiol protease</keyword>
<feature type="domain" description="NlpC/P60" evidence="11">
    <location>
        <begin position="37"/>
        <end position="157"/>
    </location>
</feature>
<evidence type="ECO:0000256" key="6">
    <source>
        <dbReference type="ARBA" id="ARBA00022807"/>
    </source>
</evidence>
<name>A0A9X2WAE1_9ENTR</name>
<dbReference type="SUPFAM" id="SSF54001">
    <property type="entry name" value="Cysteine proteinases"/>
    <property type="match status" value="1"/>
</dbReference>
<keyword evidence="7" id="KW-0472">Membrane</keyword>
<evidence type="ECO:0000256" key="7">
    <source>
        <dbReference type="ARBA" id="ARBA00023136"/>
    </source>
</evidence>
<evidence type="ECO:0000256" key="1">
    <source>
        <dbReference type="ARBA" id="ARBA00004635"/>
    </source>
</evidence>
<evidence type="ECO:0000259" key="11">
    <source>
        <dbReference type="PROSITE" id="PS51935"/>
    </source>
</evidence>
<comment type="similarity">
    <text evidence="2">Belongs to the peptidase C40 family.</text>
</comment>
<gene>
    <name evidence="12" type="ORF">MUA00_18915</name>
</gene>
<comment type="subcellular location">
    <subcellularLocation>
        <location evidence="1">Membrane</location>
        <topology evidence="1">Lipid-anchor</topology>
    </subcellularLocation>
</comment>
<evidence type="ECO:0000256" key="4">
    <source>
        <dbReference type="ARBA" id="ARBA00022729"/>
    </source>
</evidence>
<dbReference type="AlphaFoldDB" id="A0A9X2WAE1"/>
<dbReference type="InterPro" id="IPR038765">
    <property type="entry name" value="Papain-like_cys_pep_sf"/>
</dbReference>
<dbReference type="GO" id="GO:0016020">
    <property type="term" value="C:membrane"/>
    <property type="evidence" value="ECO:0007669"/>
    <property type="project" value="UniProtKB-SubCell"/>
</dbReference>
<dbReference type="InterPro" id="IPR000064">
    <property type="entry name" value="NLP_P60_dom"/>
</dbReference>
<protein>
    <submittedName>
        <fullName evidence="12">NlpC/P60 family protein</fullName>
    </submittedName>
</protein>
<keyword evidence="8" id="KW-0564">Palmitate</keyword>
<dbReference type="InterPro" id="IPR052062">
    <property type="entry name" value="Murein_DD/LD_carboxypeptidase"/>
</dbReference>
<sequence>MLKCLLKLILLILFIISPFFAPPASAMEHAGFRSKNNLTHVDITHFYNNWKGVRYKLGGSSKRGIDCSALTQRVFKKKNIHLPRTTSAQIVLGKSIAKHQLRPGDLVFFRINKNQRHVGIYMGNGKFMHASTRKGVTLSHLASRYWEKRYETSRRITS</sequence>
<dbReference type="GO" id="GO:0006508">
    <property type="term" value="P:proteolysis"/>
    <property type="evidence" value="ECO:0007669"/>
    <property type="project" value="UniProtKB-KW"/>
</dbReference>
<dbReference type="PROSITE" id="PS51935">
    <property type="entry name" value="NLPC_P60"/>
    <property type="match status" value="1"/>
</dbReference>
<keyword evidence="13" id="KW-1185">Reference proteome</keyword>
<dbReference type="Proteomes" id="UP001150641">
    <property type="component" value="Unassembled WGS sequence"/>
</dbReference>
<keyword evidence="3" id="KW-0645">Protease</keyword>
<keyword evidence="4 10" id="KW-0732">Signal</keyword>
<dbReference type="PANTHER" id="PTHR47360">
    <property type="entry name" value="MUREIN DD-ENDOPEPTIDASE MEPS/MUREIN LD-CARBOXYPEPTIDASE"/>
    <property type="match status" value="1"/>
</dbReference>
<reference evidence="12" key="1">
    <citation type="submission" date="2022-03" db="EMBL/GenBank/DDBJ databases">
        <title>Proposal of a novel genus Dryocolo and two novel species.</title>
        <authorList>
            <person name="Maddock D.W."/>
            <person name="Brady C.L."/>
            <person name="Denman S."/>
            <person name="Arnold D."/>
        </authorList>
    </citation>
    <scope>NUCLEOTIDE SEQUENCE</scope>
    <source>
        <strain evidence="12">H6W4</strain>
    </source>
</reference>
<dbReference type="PANTHER" id="PTHR47360:SF3">
    <property type="entry name" value="MUREIN DD-ENDOPEPTIDASE MEPS_MUREIN LD-CARBOXYPEPTIDASE"/>
    <property type="match status" value="1"/>
</dbReference>
<dbReference type="Pfam" id="PF00877">
    <property type="entry name" value="NLPC_P60"/>
    <property type="match status" value="1"/>
</dbReference>
<dbReference type="GO" id="GO:0008234">
    <property type="term" value="F:cysteine-type peptidase activity"/>
    <property type="evidence" value="ECO:0007669"/>
    <property type="project" value="UniProtKB-KW"/>
</dbReference>
<evidence type="ECO:0000256" key="2">
    <source>
        <dbReference type="ARBA" id="ARBA00007074"/>
    </source>
</evidence>
<evidence type="ECO:0000256" key="8">
    <source>
        <dbReference type="ARBA" id="ARBA00023139"/>
    </source>
</evidence>
<dbReference type="EMBL" id="JALHAP010000082">
    <property type="protein sequence ID" value="MCT4703854.1"/>
    <property type="molecule type" value="Genomic_DNA"/>
</dbReference>
<feature type="signal peptide" evidence="10">
    <location>
        <begin position="1"/>
        <end position="26"/>
    </location>
</feature>
<proteinExistence type="inferred from homology"/>